<dbReference type="InterPro" id="IPR022427">
    <property type="entry name" value="MJ0570_ATP-bd"/>
</dbReference>
<dbReference type="InterPro" id="IPR014729">
    <property type="entry name" value="Rossmann-like_a/b/a_fold"/>
</dbReference>
<evidence type="ECO:0000313" key="2">
    <source>
        <dbReference type="EMBL" id="MAG22360.1"/>
    </source>
</evidence>
<protein>
    <submittedName>
        <fullName evidence="2">TIGR00289 family protein</fullName>
    </submittedName>
</protein>
<dbReference type="Gene3D" id="3.90.1490.10">
    <property type="entry name" value="putative n-type atp pyrophosphatase, domain 2"/>
    <property type="match status" value="1"/>
</dbReference>
<dbReference type="Pfam" id="PF01902">
    <property type="entry name" value="Diphthami_syn_2"/>
    <property type="match status" value="1"/>
</dbReference>
<dbReference type="InterPro" id="IPR030662">
    <property type="entry name" value="DPH6/MJ0570"/>
</dbReference>
<reference evidence="3" key="1">
    <citation type="submission" date="2017-09" db="EMBL/GenBank/DDBJ databases">
        <title>The Reconstruction of 2,631 Draft Metagenome-Assembled Genomes from the Global Oceans.</title>
        <authorList>
            <person name="Tully B.J."/>
            <person name="Graham E.D."/>
            <person name="Heidelberg J.F."/>
        </authorList>
    </citation>
    <scope>NUCLEOTIDE SEQUENCE [LARGE SCALE GENOMIC DNA]</scope>
</reference>
<dbReference type="SUPFAM" id="SSF52402">
    <property type="entry name" value="Adenine nucleotide alpha hydrolases-like"/>
    <property type="match status" value="1"/>
</dbReference>
<dbReference type="GO" id="GO:0017183">
    <property type="term" value="P:protein histidyl modification to diphthamide"/>
    <property type="evidence" value="ECO:0007669"/>
    <property type="project" value="TreeGrafter"/>
</dbReference>
<evidence type="ECO:0000259" key="1">
    <source>
        <dbReference type="Pfam" id="PF01902"/>
    </source>
</evidence>
<dbReference type="PIRSF" id="PIRSF039123">
    <property type="entry name" value="Diphthamide_synthase"/>
    <property type="match status" value="1"/>
</dbReference>
<dbReference type="Proteomes" id="UP000226592">
    <property type="component" value="Unassembled WGS sequence"/>
</dbReference>
<dbReference type="PANTHER" id="PTHR12196:SF2">
    <property type="entry name" value="DIPHTHINE--AMMONIA LIGASE"/>
    <property type="match status" value="1"/>
</dbReference>
<evidence type="ECO:0000313" key="3">
    <source>
        <dbReference type="Proteomes" id="UP000226592"/>
    </source>
</evidence>
<dbReference type="NCBIfam" id="TIGR03679">
    <property type="entry name" value="arCOG00187"/>
    <property type="match status" value="1"/>
</dbReference>
<dbReference type="InterPro" id="IPR002761">
    <property type="entry name" value="Diphthami_syn_dom"/>
</dbReference>
<dbReference type="NCBIfam" id="TIGR00290">
    <property type="entry name" value="MJ0570_dom"/>
    <property type="match status" value="1"/>
</dbReference>
<gene>
    <name evidence="2" type="ORF">CL943_03605</name>
</gene>
<dbReference type="GO" id="GO:0017178">
    <property type="term" value="F:diphthine-ammonia ligase activity"/>
    <property type="evidence" value="ECO:0007669"/>
    <property type="project" value="TreeGrafter"/>
</dbReference>
<sequence length="230" mass="25557">MKLISLFSGGKDSCYALFEAINSNHAIVSLLTGDSQETESYLYQLPDINLTRYAAEAMNIPLVVAETKDSPKKSLSSLQTALEGIKEETGAEGLLSAVVANEEQKKDLSGVCNALKLKYETPLWKRSQEELLRTMLDHRFKIMVIGVNAKGFDENWLGRILDENALTELATLHRNFNIDISGESGQLETLVLDCPLFTKKISVRESTKQWDGVCGELKVEKVDLVKKSSE</sequence>
<accession>A0A2D6M1S4</accession>
<dbReference type="CDD" id="cd01994">
    <property type="entry name" value="AANH_PF0828-like"/>
    <property type="match status" value="1"/>
</dbReference>
<proteinExistence type="predicted"/>
<name>A0A2D6M1S4_9ARCH</name>
<comment type="caution">
    <text evidence="2">The sequence shown here is derived from an EMBL/GenBank/DDBJ whole genome shotgun (WGS) entry which is preliminary data.</text>
</comment>
<dbReference type="Gene3D" id="3.40.50.620">
    <property type="entry name" value="HUPs"/>
    <property type="match status" value="1"/>
</dbReference>
<feature type="domain" description="Diphthamide synthase" evidence="1">
    <location>
        <begin position="1"/>
        <end position="222"/>
    </location>
</feature>
<organism evidence="2 3">
    <name type="scientific">Candidatus Iainarchaeum sp</name>
    <dbReference type="NCBI Taxonomy" id="3101447"/>
    <lineage>
        <taxon>Archaea</taxon>
        <taxon>Candidatus Iainarchaeota</taxon>
        <taxon>Candidatus Iainarchaeia</taxon>
        <taxon>Candidatus Iainarchaeales</taxon>
        <taxon>Candidatus Iainarchaeaceae</taxon>
        <taxon>Candidatus Iainarchaeum</taxon>
    </lineage>
</organism>
<dbReference type="EMBL" id="NZBU01000012">
    <property type="protein sequence ID" value="MAG22360.1"/>
    <property type="molecule type" value="Genomic_DNA"/>
</dbReference>
<dbReference type="PANTHER" id="PTHR12196">
    <property type="entry name" value="DOMAIN OF UNKNOWN FUNCTION 71 DUF71 -CONTAINING PROTEIN"/>
    <property type="match status" value="1"/>
</dbReference>
<dbReference type="AlphaFoldDB" id="A0A2D6M1S4"/>